<comment type="caution">
    <text evidence="1">The sequence shown here is derived from an EMBL/GenBank/DDBJ whole genome shotgun (WGS) entry which is preliminary data.</text>
</comment>
<evidence type="ECO:0000313" key="2">
    <source>
        <dbReference type="Proteomes" id="UP001427805"/>
    </source>
</evidence>
<dbReference type="Proteomes" id="UP001427805">
    <property type="component" value="Unassembled WGS sequence"/>
</dbReference>
<gene>
    <name evidence="1" type="ORF">TPR58_17250</name>
</gene>
<dbReference type="EMBL" id="JBDIZK010000011">
    <property type="protein sequence ID" value="MEN3748925.1"/>
    <property type="molecule type" value="Genomic_DNA"/>
</dbReference>
<name>A0ABV0BBH8_9SPHN</name>
<proteinExistence type="predicted"/>
<evidence type="ECO:0000313" key="1">
    <source>
        <dbReference type="EMBL" id="MEN3748925.1"/>
    </source>
</evidence>
<keyword evidence="2" id="KW-1185">Reference proteome</keyword>
<accession>A0ABV0BBH8</accession>
<sequence>MWKPILFLVAGAVGIAALSLSGPDPHPELLPELAGCYRGPPTLQKPDIRIDSSGEMSFGTVRTPVAIYGDKLGLYFLPISNVVVGRAAGAPEIQKGHPTYLRIAKDRRGFDMFSDDQERVEFRRTSCG</sequence>
<protein>
    <submittedName>
        <fullName evidence="1">Uncharacterized protein</fullName>
    </submittedName>
</protein>
<reference evidence="1 2" key="1">
    <citation type="submission" date="2024-05" db="EMBL/GenBank/DDBJ databases">
        <title>Sphingomonas sp. HF-S3 16S ribosomal RNA gene Genome sequencing and assembly.</title>
        <authorList>
            <person name="Lee H."/>
        </authorList>
    </citation>
    <scope>NUCLEOTIDE SEQUENCE [LARGE SCALE GENOMIC DNA]</scope>
    <source>
        <strain evidence="1 2">HF-S3</strain>
    </source>
</reference>
<organism evidence="1 2">
    <name type="scientific">Sphingomonas rustica</name>
    <dbReference type="NCBI Taxonomy" id="3103142"/>
    <lineage>
        <taxon>Bacteria</taxon>
        <taxon>Pseudomonadati</taxon>
        <taxon>Pseudomonadota</taxon>
        <taxon>Alphaproteobacteria</taxon>
        <taxon>Sphingomonadales</taxon>
        <taxon>Sphingomonadaceae</taxon>
        <taxon>Sphingomonas</taxon>
    </lineage>
</organism>